<organism evidence="2 3">
    <name type="scientific">Dawidia cretensis</name>
    <dbReference type="NCBI Taxonomy" id="2782350"/>
    <lineage>
        <taxon>Bacteria</taxon>
        <taxon>Pseudomonadati</taxon>
        <taxon>Bacteroidota</taxon>
        <taxon>Cytophagia</taxon>
        <taxon>Cytophagales</taxon>
        <taxon>Chryseotaleaceae</taxon>
        <taxon>Dawidia</taxon>
    </lineage>
</organism>
<dbReference type="SUPFAM" id="SSF49785">
    <property type="entry name" value="Galactose-binding domain-like"/>
    <property type="match status" value="1"/>
</dbReference>
<keyword evidence="3" id="KW-1185">Reference proteome</keyword>
<feature type="transmembrane region" description="Helical" evidence="1">
    <location>
        <begin position="7"/>
        <end position="26"/>
    </location>
</feature>
<dbReference type="RefSeq" id="WP_254084821.1">
    <property type="nucleotide sequence ID" value="NZ_JAHESE010000011.1"/>
</dbReference>
<keyword evidence="1" id="KW-0472">Membrane</keyword>
<dbReference type="Pfam" id="PF17132">
    <property type="entry name" value="Glyco_hydro_106"/>
    <property type="match status" value="2"/>
</dbReference>
<dbReference type="EMBL" id="JAHESE010000011">
    <property type="protein sequence ID" value="MBT1709240.1"/>
    <property type="molecule type" value="Genomic_DNA"/>
</dbReference>
<keyword evidence="1" id="KW-0812">Transmembrane</keyword>
<dbReference type="InterPro" id="IPR053161">
    <property type="entry name" value="Ulvan_degrading_GH"/>
</dbReference>
<proteinExistence type="predicted"/>
<dbReference type="PANTHER" id="PTHR36848">
    <property type="entry name" value="DNA-BINDING PROTEIN (PUTATIVE SECRETED PROTEIN)-RELATED"/>
    <property type="match status" value="1"/>
</dbReference>
<dbReference type="Proteomes" id="UP001319080">
    <property type="component" value="Unassembled WGS sequence"/>
</dbReference>
<reference evidence="2 3" key="1">
    <citation type="submission" date="2021-05" db="EMBL/GenBank/DDBJ databases">
        <title>A Polyphasic approach of four new species of the genus Ohtaekwangia: Ohtaekwangia histidinii sp. nov., Ohtaekwangia cretensis sp. nov., Ohtaekwangia indiensis sp. nov., Ohtaekwangia reichenbachii sp. nov. from diverse environment.</title>
        <authorList>
            <person name="Octaviana S."/>
        </authorList>
    </citation>
    <scope>NUCLEOTIDE SEQUENCE [LARGE SCALE GENOMIC DNA]</scope>
    <source>
        <strain evidence="2 3">PWU5</strain>
    </source>
</reference>
<sequence length="985" mass="109457">MMMNKRVGSIIVESILAGVLVMFLLAGCWKPAYNPVWSTGDRQAKPWSRWWWHGSAVTRAGITAELEAYQHAGIGGLEITPIYGVYGEDSTFIDFLSPQWMEMLLFTLQEAERLGLGIDMATGTGWPFGGPWIGDADACKNMYHQVYTVMGGQRLAEKVTFVQPPYLRAIGHSFHDSTTTTARGQALMVGFTRPPLDIRTLRRPIAVNKNLQALAIDQVQFERPLALQTLMAYGPNNEVRNLTDQVQADGSLTWTAPPGTWTLYAIFQGWHGKMVERAGPGGEGNVIDHFSVEALQHYLQNFDSAFAGKDLKTLRAFFNDSYEVDDARGAADWTPTLFTAFEKRRGYDLRNYLPALFGNDTAEKNARVLCDYRETISDLILQNFTTPWREWAHGYKKIIRNQAHGSPANILDLYAAIDIPEIEGIEPLRIKMASSSAHVSGKKLVSAEAATWLNEHFESNLHDIKGAIDRFFVNGVNHVFYHGTCYSPPGEPWPGRLFYAAGHMNPRNPQWDHAGALNSYIARCQSWLQRTRPDQDVLLYLPIYDRFSTPGKEMIEHFDGIGKQFDSTTFAAAAATLYDRGYAFDYISDRQLQDCSIGKPGIRTSGGSDYQVIVLPHSRYIPWKTLDHIMTLVHGGATVLAYGGLPEALAGNNVTPGQEKDFRAWMQIPASTRSRGIQERKWGSGMILEGNDLEALLKVVAIRRESLVDNGLRYIRKRDGDDDYVYFINNPGDRAYTGWVSLSASASNDVNVIAYDPMGGMIGRGASRVSPQGNQEVYLDLQPGQSILIQFHDGPIAPVGFLYYRPTADTVPLRGPWKLTFTKGGPELPSPMTMDTLCSWTGLDAPSLQAFSGTATYTISFPRPTDSAVAWCLDLGAVKESAVVTLNGQVLDTLLGPVYRVNINIALLKDQNELTVTVSNLMANRIANLDKQGVFWKKFYNVNIAARKAENRVDGIFSAAQWQPRPSGLLGPVKLVSLEYFDPAP</sequence>
<name>A0AAP2DXP3_9BACT</name>
<protein>
    <submittedName>
        <fullName evidence="2">Glycoside hydrolase family 2 protein</fullName>
    </submittedName>
</protein>
<dbReference type="Gene3D" id="2.60.120.260">
    <property type="entry name" value="Galactose-binding domain-like"/>
    <property type="match status" value="1"/>
</dbReference>
<dbReference type="GO" id="GO:0016787">
    <property type="term" value="F:hydrolase activity"/>
    <property type="evidence" value="ECO:0007669"/>
    <property type="project" value="UniProtKB-KW"/>
</dbReference>
<gene>
    <name evidence="2" type="ORF">KK062_13440</name>
</gene>
<accession>A0AAP2DXP3</accession>
<dbReference type="PANTHER" id="PTHR36848:SF2">
    <property type="entry name" value="SECRETED PROTEIN"/>
    <property type="match status" value="1"/>
</dbReference>
<dbReference type="PROSITE" id="PS51257">
    <property type="entry name" value="PROKAR_LIPOPROTEIN"/>
    <property type="match status" value="1"/>
</dbReference>
<keyword evidence="2" id="KW-0378">Hydrolase</keyword>
<evidence type="ECO:0000313" key="2">
    <source>
        <dbReference type="EMBL" id="MBT1709240.1"/>
    </source>
</evidence>
<keyword evidence="1" id="KW-1133">Transmembrane helix</keyword>
<comment type="caution">
    <text evidence="2">The sequence shown here is derived from an EMBL/GenBank/DDBJ whole genome shotgun (WGS) entry which is preliminary data.</text>
</comment>
<evidence type="ECO:0000313" key="3">
    <source>
        <dbReference type="Proteomes" id="UP001319080"/>
    </source>
</evidence>
<evidence type="ECO:0000256" key="1">
    <source>
        <dbReference type="SAM" id="Phobius"/>
    </source>
</evidence>
<dbReference type="NCBIfam" id="NF045579">
    <property type="entry name" value="rhamnoside_JR"/>
    <property type="match status" value="1"/>
</dbReference>
<dbReference type="AlphaFoldDB" id="A0AAP2DXP3"/>
<dbReference type="InterPro" id="IPR008979">
    <property type="entry name" value="Galactose-bd-like_sf"/>
</dbReference>